<protein>
    <recommendedName>
        <fullName evidence="3">TFIIS N-terminal domain-containing protein</fullName>
    </recommendedName>
</protein>
<feature type="region of interest" description="Disordered" evidence="1">
    <location>
        <begin position="32"/>
        <end position="56"/>
    </location>
</feature>
<dbReference type="AlphaFoldDB" id="A0A7S1WGE1"/>
<accession>A0A7S1WGE1</accession>
<feature type="compositionally biased region" description="Basic and acidic residues" evidence="1">
    <location>
        <begin position="290"/>
        <end position="315"/>
    </location>
</feature>
<feature type="region of interest" description="Disordered" evidence="1">
    <location>
        <begin position="234"/>
        <end position="325"/>
    </location>
</feature>
<reference evidence="2" key="1">
    <citation type="submission" date="2021-01" db="EMBL/GenBank/DDBJ databases">
        <authorList>
            <person name="Corre E."/>
            <person name="Pelletier E."/>
            <person name="Niang G."/>
            <person name="Scheremetjew M."/>
            <person name="Finn R."/>
            <person name="Kale V."/>
            <person name="Holt S."/>
            <person name="Cochrane G."/>
            <person name="Meng A."/>
            <person name="Brown T."/>
            <person name="Cohen L."/>
        </authorList>
    </citation>
    <scope>NUCLEOTIDE SEQUENCE</scope>
    <source>
        <strain evidence="2">OF101</strain>
    </source>
</reference>
<dbReference type="EMBL" id="HBGE01072150">
    <property type="protein sequence ID" value="CAD9166414.1"/>
    <property type="molecule type" value="Transcribed_RNA"/>
</dbReference>
<evidence type="ECO:0000256" key="1">
    <source>
        <dbReference type="SAM" id="MobiDB-lite"/>
    </source>
</evidence>
<sequence length="346" mass="36432">MRRIAAEKRAAEAAAAEARATAAKAAAAVARNAAARHPMPKAVTPQSAPARKAPKALSSWDRLGREVDLARRRDLVDQAATVMTDQAGAMAPGHLKTLVELMRQQTATTTESRSILLTLGRTAQVAPERLADFGKLGGLAVLGSWLKAAAPHAQSQQQKSIAVGCIRVMAKLPVSQELLQKSRVALAVKEVAQRCPWAQKDVQALLKHWCTGVLQEQASPAVKAPGLVLASQVTLPKPAPPQPAQKTAPPSSSSSSSSDDEAASSARDGRGTSSGAASAGKDQVPTQSRFEPRKPTPEEKAKRRRVDGDAQRAPEEAPEAVSAEDAEVQALLKELASLDELLLPPD</sequence>
<dbReference type="SUPFAM" id="SSF47676">
    <property type="entry name" value="Conserved domain common to transcription factors TFIIS, elongin A, CRSP70"/>
    <property type="match status" value="1"/>
</dbReference>
<feature type="compositionally biased region" description="Acidic residues" evidence="1">
    <location>
        <begin position="316"/>
        <end position="325"/>
    </location>
</feature>
<dbReference type="InterPro" id="IPR035441">
    <property type="entry name" value="TFIIS/LEDGF_dom_sf"/>
</dbReference>
<feature type="compositionally biased region" description="Low complexity" evidence="1">
    <location>
        <begin position="244"/>
        <end position="280"/>
    </location>
</feature>
<gene>
    <name evidence="2" type="ORF">ACAT0790_LOCUS43182</name>
</gene>
<evidence type="ECO:0008006" key="3">
    <source>
        <dbReference type="Google" id="ProtNLM"/>
    </source>
</evidence>
<evidence type="ECO:0000313" key="2">
    <source>
        <dbReference type="EMBL" id="CAD9166414.1"/>
    </source>
</evidence>
<name>A0A7S1WGE1_ALECA</name>
<organism evidence="2">
    <name type="scientific">Alexandrium catenella</name>
    <name type="common">Red tide dinoflagellate</name>
    <name type="synonym">Gonyaulax catenella</name>
    <dbReference type="NCBI Taxonomy" id="2925"/>
    <lineage>
        <taxon>Eukaryota</taxon>
        <taxon>Sar</taxon>
        <taxon>Alveolata</taxon>
        <taxon>Dinophyceae</taxon>
        <taxon>Gonyaulacales</taxon>
        <taxon>Pyrocystaceae</taxon>
        <taxon>Alexandrium</taxon>
    </lineage>
</organism>
<proteinExistence type="predicted"/>